<protein>
    <submittedName>
        <fullName evidence="1">Uncharacterized protein</fullName>
    </submittedName>
</protein>
<name>Q0USW3_PHANO</name>
<dbReference type="GeneID" id="5972436"/>
<dbReference type="RefSeq" id="XP_001795561.1">
    <property type="nucleotide sequence ID" value="XM_001795509.1"/>
</dbReference>
<dbReference type="InParanoid" id="Q0USW3"/>
<sequence>MYKDLFTHDIQSYQAPVKFLFTFSQQERVAVTSQSCAIRKIKSLLRHRMTPADPEEQLLVTIFTFPHAKGTLTAQKKSTPSCFNFGCQIGPKELSPYFQAPEWCANVGNVLGLLDEAAATRNDVQ</sequence>
<dbReference type="Proteomes" id="UP000001055">
    <property type="component" value="Unassembled WGS sequence"/>
</dbReference>
<reference evidence="2" key="1">
    <citation type="journal article" date="2007" name="Plant Cell">
        <title>Dothideomycete-plant interactions illuminated by genome sequencing and EST analysis of the wheat pathogen Stagonospora nodorum.</title>
        <authorList>
            <person name="Hane J.K."/>
            <person name="Lowe R.G."/>
            <person name="Solomon P.S."/>
            <person name="Tan K.C."/>
            <person name="Schoch C.L."/>
            <person name="Spatafora J.W."/>
            <person name="Crous P.W."/>
            <person name="Kodira C."/>
            <person name="Birren B.W."/>
            <person name="Galagan J.E."/>
            <person name="Torriani S.F."/>
            <person name="McDonald B.A."/>
            <person name="Oliver R.P."/>
        </authorList>
    </citation>
    <scope>NUCLEOTIDE SEQUENCE [LARGE SCALE GENOMIC DNA]</scope>
    <source>
        <strain evidence="2">SN15 / ATCC MYA-4574 / FGSC 10173</strain>
    </source>
</reference>
<dbReference type="KEGG" id="pno:SNOG_05151"/>
<gene>
    <name evidence="1" type="ORF">SNOG_05151</name>
</gene>
<dbReference type="HOGENOM" id="CLU_1993440_0_0_1"/>
<dbReference type="AlphaFoldDB" id="Q0USW3"/>
<evidence type="ECO:0000313" key="1">
    <source>
        <dbReference type="EMBL" id="EAT87542.1"/>
    </source>
</evidence>
<evidence type="ECO:0000313" key="2">
    <source>
        <dbReference type="Proteomes" id="UP000001055"/>
    </source>
</evidence>
<dbReference type="VEuPathDB" id="FungiDB:JI435_440440"/>
<accession>Q0USW3</accession>
<proteinExistence type="predicted"/>
<organism evidence="1 2">
    <name type="scientific">Phaeosphaeria nodorum (strain SN15 / ATCC MYA-4574 / FGSC 10173)</name>
    <name type="common">Glume blotch fungus</name>
    <name type="synonym">Parastagonospora nodorum</name>
    <dbReference type="NCBI Taxonomy" id="321614"/>
    <lineage>
        <taxon>Eukaryota</taxon>
        <taxon>Fungi</taxon>
        <taxon>Dikarya</taxon>
        <taxon>Ascomycota</taxon>
        <taxon>Pezizomycotina</taxon>
        <taxon>Dothideomycetes</taxon>
        <taxon>Pleosporomycetidae</taxon>
        <taxon>Pleosporales</taxon>
        <taxon>Pleosporineae</taxon>
        <taxon>Phaeosphaeriaceae</taxon>
        <taxon>Parastagonospora</taxon>
    </lineage>
</organism>
<dbReference type="EMBL" id="CH445331">
    <property type="protein sequence ID" value="EAT87542.1"/>
    <property type="molecule type" value="Genomic_DNA"/>
</dbReference>